<keyword evidence="1" id="KW-0677">Repeat</keyword>
<dbReference type="Gene3D" id="1.25.40.20">
    <property type="entry name" value="Ankyrin repeat-containing domain"/>
    <property type="match status" value="3"/>
</dbReference>
<dbReference type="Pfam" id="PF12796">
    <property type="entry name" value="Ank_2"/>
    <property type="match status" value="1"/>
</dbReference>
<sequence>MPPRWAVQTRIEEVAGRMKRGHDEMHSDATECRQARRLKVAAQVGASSSREEEGQVQAARRALQVLRCRREKASQRFMAATAALRSPKGLKSKEVTEALNAVLVKAARRGDVAVVDDLVNRVQVDLADSSFNAALRCAAENGHMAVVEVLVQDPRVNPGFEESVAFRLASKNGFTAVVSLLLGAKGVEPTAQENIAMRLAIRMNHVAMLKLLLEDGRIDPSLLVDDVSVRCARPHILELFWQDSRMQLFQAIQADNYERVVALLGDSGDPSINNSMPLRWASQRGHSELVSRLLQDIRTNPSALESEAIREAVRNRHFEILDLLLRDGRADPSAKSNQAIVEAAGKGHAEIVERLLLDGRVDPAASQSASLRKACVFGHENVVQMLLRDGRADPSALASSSVGSACRGGHVGIVRALLRDGRADPSAKLNQALKSAIHARASSVITLLLDDPRVDPVDAQASVMLSAAGAGIDVLRLIMEHPRVPRVDPAAAEKYLFQAIRGGQGDALKVLLRYRRFAPRPRRLAAWREICGYRSEGMALVFLQNDRVVARQDMFEAMVSAHWAPKRLKELCFSDRKQRRLRLLRGLVNFLVVAARYRRECFTPGGRGFASAKRSFNEARSGLTPPRVQQVNGASRSLR</sequence>
<evidence type="ECO:0000256" key="2">
    <source>
        <dbReference type="ARBA" id="ARBA00023043"/>
    </source>
</evidence>
<evidence type="ECO:0000256" key="1">
    <source>
        <dbReference type="ARBA" id="ARBA00022737"/>
    </source>
</evidence>
<dbReference type="InterPro" id="IPR036770">
    <property type="entry name" value="Ankyrin_rpt-contain_sf"/>
</dbReference>
<gene>
    <name evidence="3" type="ORF">SCF082_LOCUS49559</name>
</gene>
<keyword evidence="4" id="KW-1185">Reference proteome</keyword>
<dbReference type="Proteomes" id="UP001642464">
    <property type="component" value="Unassembled WGS sequence"/>
</dbReference>
<proteinExistence type="predicted"/>
<protein>
    <submittedName>
        <fullName evidence="3">Ankyrin repeat protein R901</fullName>
    </submittedName>
</protein>
<dbReference type="PANTHER" id="PTHR24198">
    <property type="entry name" value="ANKYRIN REPEAT AND PROTEIN KINASE DOMAIN-CONTAINING PROTEIN"/>
    <property type="match status" value="1"/>
</dbReference>
<accession>A0ABP0S244</accession>
<evidence type="ECO:0000313" key="3">
    <source>
        <dbReference type="EMBL" id="CAK9106408.1"/>
    </source>
</evidence>
<evidence type="ECO:0000313" key="4">
    <source>
        <dbReference type="Proteomes" id="UP001642464"/>
    </source>
</evidence>
<name>A0ABP0S244_9DINO</name>
<dbReference type="SUPFAM" id="SSF48403">
    <property type="entry name" value="Ankyrin repeat"/>
    <property type="match status" value="1"/>
</dbReference>
<keyword evidence="2" id="KW-0040">ANK repeat</keyword>
<dbReference type="EMBL" id="CAXAMM010042719">
    <property type="protein sequence ID" value="CAK9106408.1"/>
    <property type="molecule type" value="Genomic_DNA"/>
</dbReference>
<organism evidence="3 4">
    <name type="scientific">Durusdinium trenchii</name>
    <dbReference type="NCBI Taxonomy" id="1381693"/>
    <lineage>
        <taxon>Eukaryota</taxon>
        <taxon>Sar</taxon>
        <taxon>Alveolata</taxon>
        <taxon>Dinophyceae</taxon>
        <taxon>Suessiales</taxon>
        <taxon>Symbiodiniaceae</taxon>
        <taxon>Durusdinium</taxon>
    </lineage>
</organism>
<reference evidence="3 4" key="1">
    <citation type="submission" date="2024-02" db="EMBL/GenBank/DDBJ databases">
        <authorList>
            <person name="Chen Y."/>
            <person name="Shah S."/>
            <person name="Dougan E. K."/>
            <person name="Thang M."/>
            <person name="Chan C."/>
        </authorList>
    </citation>
    <scope>NUCLEOTIDE SEQUENCE [LARGE SCALE GENOMIC DNA]</scope>
</reference>
<dbReference type="SMART" id="SM00248">
    <property type="entry name" value="ANK"/>
    <property type="match status" value="10"/>
</dbReference>
<dbReference type="PANTHER" id="PTHR24198:SF165">
    <property type="entry name" value="ANKYRIN REPEAT-CONTAINING PROTEIN-RELATED"/>
    <property type="match status" value="1"/>
</dbReference>
<dbReference type="InterPro" id="IPR002110">
    <property type="entry name" value="Ankyrin_rpt"/>
</dbReference>
<comment type="caution">
    <text evidence="3">The sequence shown here is derived from an EMBL/GenBank/DDBJ whole genome shotgun (WGS) entry which is preliminary data.</text>
</comment>